<dbReference type="GO" id="GO:0008237">
    <property type="term" value="F:metallopeptidase activity"/>
    <property type="evidence" value="ECO:0007669"/>
    <property type="project" value="UniProtKB-KW"/>
</dbReference>
<dbReference type="GO" id="GO:0006508">
    <property type="term" value="P:proteolysis"/>
    <property type="evidence" value="ECO:0007669"/>
    <property type="project" value="UniProtKB-KW"/>
</dbReference>
<accession>A0A4R9A4Q6</accession>
<comment type="caution">
    <text evidence="3">The sequence shown here is derived from an EMBL/GenBank/DDBJ whole genome shotgun (WGS) entry which is preliminary data.</text>
</comment>
<evidence type="ECO:0000313" key="3">
    <source>
        <dbReference type="EMBL" id="TFD52215.1"/>
    </source>
</evidence>
<feature type="transmembrane region" description="Helical" evidence="1">
    <location>
        <begin position="41"/>
        <end position="63"/>
    </location>
</feature>
<dbReference type="Pfam" id="PF02517">
    <property type="entry name" value="Rce1-like"/>
    <property type="match status" value="1"/>
</dbReference>
<evidence type="ECO:0000259" key="2">
    <source>
        <dbReference type="Pfam" id="PF02517"/>
    </source>
</evidence>
<keyword evidence="1" id="KW-0812">Transmembrane</keyword>
<feature type="domain" description="CAAX prenyl protease 2/Lysostaphin resistance protein A-like" evidence="2">
    <location>
        <begin position="127"/>
        <end position="230"/>
    </location>
</feature>
<feature type="transmembrane region" description="Helical" evidence="1">
    <location>
        <begin position="161"/>
        <end position="182"/>
    </location>
</feature>
<proteinExistence type="predicted"/>
<dbReference type="GO" id="GO:0004175">
    <property type="term" value="F:endopeptidase activity"/>
    <property type="evidence" value="ECO:0007669"/>
    <property type="project" value="UniProtKB-ARBA"/>
</dbReference>
<dbReference type="EMBL" id="SOHE01000029">
    <property type="protein sequence ID" value="TFD52215.1"/>
    <property type="molecule type" value="Genomic_DNA"/>
</dbReference>
<protein>
    <submittedName>
        <fullName evidence="3">CPBP family intramembrane metalloprotease</fullName>
    </submittedName>
</protein>
<dbReference type="AlphaFoldDB" id="A0A4R9A4Q6"/>
<dbReference type="GO" id="GO:0080120">
    <property type="term" value="P:CAAX-box protein maturation"/>
    <property type="evidence" value="ECO:0007669"/>
    <property type="project" value="UniProtKB-ARBA"/>
</dbReference>
<name>A0A4R9A4Q6_9MICO</name>
<sequence>MVLALRHPVVAFVVLAYAISWALWLPLLADRQDWVAWTASPYLHLAGGLGPAAAALLVTAVVAGRVGLTDLKQRMLAVRRRGRWLLLAAVGPLVLFGVAVVVARVVDGEWPDVSRFGASIEYPALPLLVFWAANLLFYGFGEEIGWRGFAQPSLQQRHSPLVAALLVSAMWAAWHLPLFGITPTYRSMPAAGFIGFAVSILVASLVFAWLYLKSSGSIVVVAVFHTVFDIATTTPTTTPLIPTLMGAVITIAGLAVIPSLLKERRREPAIVRTGFD</sequence>
<dbReference type="InterPro" id="IPR042150">
    <property type="entry name" value="MmRce1-like"/>
</dbReference>
<keyword evidence="1" id="KW-0472">Membrane</keyword>
<reference evidence="3 4" key="1">
    <citation type="submission" date="2019-03" db="EMBL/GenBank/DDBJ databases">
        <title>Genomics of glacier-inhabiting Cryobacterium strains.</title>
        <authorList>
            <person name="Liu Q."/>
            <person name="Xin Y.-H."/>
        </authorList>
    </citation>
    <scope>NUCLEOTIDE SEQUENCE [LARGE SCALE GENOMIC DNA]</scope>
    <source>
        <strain evidence="3 4">Hh14</strain>
    </source>
</reference>
<feature type="transmembrane region" description="Helical" evidence="1">
    <location>
        <begin position="9"/>
        <end position="29"/>
    </location>
</feature>
<organism evidence="3 4">
    <name type="scientific">Cryobacterium frigoriphilum</name>
    <dbReference type="NCBI Taxonomy" id="1259150"/>
    <lineage>
        <taxon>Bacteria</taxon>
        <taxon>Bacillati</taxon>
        <taxon>Actinomycetota</taxon>
        <taxon>Actinomycetes</taxon>
        <taxon>Micrococcales</taxon>
        <taxon>Microbacteriaceae</taxon>
        <taxon>Cryobacterium</taxon>
    </lineage>
</organism>
<dbReference type="OrthoDB" id="3693644at2"/>
<keyword evidence="3" id="KW-0378">Hydrolase</keyword>
<feature type="transmembrane region" description="Helical" evidence="1">
    <location>
        <begin position="188"/>
        <end position="211"/>
    </location>
</feature>
<feature type="transmembrane region" description="Helical" evidence="1">
    <location>
        <begin position="84"/>
        <end position="103"/>
    </location>
</feature>
<dbReference type="PANTHER" id="PTHR35797:SF1">
    <property type="entry name" value="PROTEASE"/>
    <property type="match status" value="1"/>
</dbReference>
<evidence type="ECO:0000256" key="1">
    <source>
        <dbReference type="SAM" id="Phobius"/>
    </source>
</evidence>
<dbReference type="Proteomes" id="UP000297447">
    <property type="component" value="Unassembled WGS sequence"/>
</dbReference>
<evidence type="ECO:0000313" key="4">
    <source>
        <dbReference type="Proteomes" id="UP000297447"/>
    </source>
</evidence>
<keyword evidence="4" id="KW-1185">Reference proteome</keyword>
<dbReference type="PANTHER" id="PTHR35797">
    <property type="entry name" value="PROTEASE-RELATED"/>
    <property type="match status" value="1"/>
</dbReference>
<gene>
    <name evidence="3" type="ORF">E3T55_06285</name>
</gene>
<feature type="transmembrane region" description="Helical" evidence="1">
    <location>
        <begin position="240"/>
        <end position="261"/>
    </location>
</feature>
<dbReference type="InterPro" id="IPR003675">
    <property type="entry name" value="Rce1/LyrA-like_dom"/>
</dbReference>
<feature type="transmembrane region" description="Helical" evidence="1">
    <location>
        <begin position="123"/>
        <end position="140"/>
    </location>
</feature>
<keyword evidence="3" id="KW-0645">Protease</keyword>
<feature type="transmembrane region" description="Helical" evidence="1">
    <location>
        <begin position="218"/>
        <end position="234"/>
    </location>
</feature>
<dbReference type="RefSeq" id="WP_134518726.1">
    <property type="nucleotide sequence ID" value="NZ_SOHE01000029.1"/>
</dbReference>
<keyword evidence="3" id="KW-0482">Metalloprotease</keyword>
<keyword evidence="1" id="KW-1133">Transmembrane helix</keyword>